<name>A0A3M6VFI0_9STRA</name>
<dbReference type="InterPro" id="IPR001977">
    <property type="entry name" value="Depp_CoAkinase"/>
</dbReference>
<accession>A0A3M6VFI0</accession>
<dbReference type="InterPro" id="IPR040453">
    <property type="entry name" value="Mnd1_HTH"/>
</dbReference>
<dbReference type="NCBIfam" id="TIGR00152">
    <property type="entry name" value="dephospho-CoA kinase"/>
    <property type="match status" value="1"/>
</dbReference>
<evidence type="ECO:0000259" key="9">
    <source>
        <dbReference type="Pfam" id="PF18517"/>
    </source>
</evidence>
<dbReference type="GO" id="GO:0005634">
    <property type="term" value="C:nucleus"/>
    <property type="evidence" value="ECO:0007669"/>
    <property type="project" value="UniProtKB-SubCell"/>
</dbReference>
<dbReference type="CDD" id="cd02022">
    <property type="entry name" value="DPCK"/>
    <property type="match status" value="1"/>
</dbReference>
<dbReference type="PANTHER" id="PTHR10695">
    <property type="entry name" value="DEPHOSPHO-COA KINASE-RELATED"/>
    <property type="match status" value="1"/>
</dbReference>
<keyword evidence="5" id="KW-0539">Nucleus</keyword>
<dbReference type="VEuPathDB" id="FungiDB:DD237_006319"/>
<comment type="subcellular location">
    <subcellularLocation>
        <location evidence="1">Nucleus</location>
    </subcellularLocation>
</comment>
<keyword evidence="2" id="KW-0547">Nucleotide-binding</keyword>
<keyword evidence="7" id="KW-0472">Membrane</keyword>
<organism evidence="10 12">
    <name type="scientific">Peronospora effusa</name>
    <dbReference type="NCBI Taxonomy" id="542832"/>
    <lineage>
        <taxon>Eukaryota</taxon>
        <taxon>Sar</taxon>
        <taxon>Stramenopiles</taxon>
        <taxon>Oomycota</taxon>
        <taxon>Peronosporomycetes</taxon>
        <taxon>Peronosporales</taxon>
        <taxon>Peronosporaceae</taxon>
        <taxon>Peronospora</taxon>
    </lineage>
</organism>
<dbReference type="InterPro" id="IPR040661">
    <property type="entry name" value="LZ3wCH"/>
</dbReference>
<dbReference type="Proteomes" id="UP000282087">
    <property type="component" value="Unassembled WGS sequence"/>
</dbReference>
<evidence type="ECO:0000256" key="3">
    <source>
        <dbReference type="ARBA" id="ARBA00022840"/>
    </source>
</evidence>
<dbReference type="HAMAP" id="MF_00376">
    <property type="entry name" value="Dephospho_CoA_kinase"/>
    <property type="match status" value="1"/>
</dbReference>
<dbReference type="AlphaFoldDB" id="A0A3M6VFI0"/>
<evidence type="ECO:0000256" key="1">
    <source>
        <dbReference type="ARBA" id="ARBA00004123"/>
    </source>
</evidence>
<keyword evidence="7" id="KW-0812">Transmembrane</keyword>
<evidence type="ECO:0000259" key="8">
    <source>
        <dbReference type="Pfam" id="PF03962"/>
    </source>
</evidence>
<feature type="coiled-coil region" evidence="6">
    <location>
        <begin position="338"/>
        <end position="406"/>
    </location>
</feature>
<comment type="caution">
    <text evidence="10">The sequence shown here is derived from an EMBL/GenBank/DDBJ whole genome shotgun (WGS) entry which is preliminary data.</text>
</comment>
<dbReference type="PROSITE" id="PS51219">
    <property type="entry name" value="DPCK"/>
    <property type="match status" value="1"/>
</dbReference>
<evidence type="ECO:0000256" key="4">
    <source>
        <dbReference type="ARBA" id="ARBA00023054"/>
    </source>
</evidence>
<dbReference type="Pfam" id="PF01121">
    <property type="entry name" value="CoaE"/>
    <property type="match status" value="1"/>
</dbReference>
<evidence type="ECO:0008006" key="14">
    <source>
        <dbReference type="Google" id="ProtNLM"/>
    </source>
</evidence>
<dbReference type="Gene3D" id="3.40.50.300">
    <property type="entry name" value="P-loop containing nucleotide triphosphate hydrolases"/>
    <property type="match status" value="1"/>
</dbReference>
<gene>
    <name evidence="11" type="ORF">DD237_006319</name>
    <name evidence="10" type="ORF">DD238_005850</name>
</gene>
<feature type="transmembrane region" description="Helical" evidence="7">
    <location>
        <begin position="35"/>
        <end position="55"/>
    </location>
</feature>
<dbReference type="InterPro" id="IPR027417">
    <property type="entry name" value="P-loop_NTPase"/>
</dbReference>
<evidence type="ECO:0000313" key="13">
    <source>
        <dbReference type="Proteomes" id="UP000286097"/>
    </source>
</evidence>
<evidence type="ECO:0000256" key="5">
    <source>
        <dbReference type="ARBA" id="ARBA00023242"/>
    </source>
</evidence>
<feature type="domain" description="Mnd1 HTH" evidence="8">
    <location>
        <begin position="276"/>
        <end position="334"/>
    </location>
</feature>
<reference evidence="12 13" key="1">
    <citation type="submission" date="2018-06" db="EMBL/GenBank/DDBJ databases">
        <title>Comparative genomics of downy mildews reveals potential adaptations to biotrophy.</title>
        <authorList>
            <person name="Fletcher K."/>
            <person name="Klosterman S.J."/>
            <person name="Derevnina L."/>
            <person name="Martin F."/>
            <person name="Koike S."/>
            <person name="Reyes Chin-Wo S."/>
            <person name="Mou B."/>
            <person name="Michelmore R."/>
        </authorList>
    </citation>
    <scope>NUCLEOTIDE SEQUENCE [LARGE SCALE GENOMIC DNA]</scope>
    <source>
        <strain evidence="11 13">R13</strain>
        <strain evidence="10 12">R14</strain>
    </source>
</reference>
<keyword evidence="3" id="KW-0067">ATP-binding</keyword>
<dbReference type="STRING" id="542832.A0A3M6VFI0"/>
<dbReference type="GO" id="GO:0004140">
    <property type="term" value="F:dephospho-CoA kinase activity"/>
    <property type="evidence" value="ECO:0007669"/>
    <property type="project" value="InterPro"/>
</dbReference>
<proteinExistence type="inferred from homology"/>
<dbReference type="Pfam" id="PF03962">
    <property type="entry name" value="Mnd1"/>
    <property type="match status" value="1"/>
</dbReference>
<evidence type="ECO:0000313" key="10">
    <source>
        <dbReference type="EMBL" id="RMX63090.1"/>
    </source>
</evidence>
<feature type="transmembrane region" description="Helical" evidence="7">
    <location>
        <begin position="61"/>
        <end position="81"/>
    </location>
</feature>
<dbReference type="SUPFAM" id="SSF52540">
    <property type="entry name" value="P-loop containing nucleoside triphosphate hydrolases"/>
    <property type="match status" value="1"/>
</dbReference>
<evidence type="ECO:0000256" key="7">
    <source>
        <dbReference type="SAM" id="Phobius"/>
    </source>
</evidence>
<dbReference type="Pfam" id="PF18517">
    <property type="entry name" value="LZ3wCH"/>
    <property type="match status" value="1"/>
</dbReference>
<evidence type="ECO:0000256" key="6">
    <source>
        <dbReference type="SAM" id="Coils"/>
    </source>
</evidence>
<dbReference type="PANTHER" id="PTHR10695:SF46">
    <property type="entry name" value="BIFUNCTIONAL COENZYME A SYNTHASE-RELATED"/>
    <property type="match status" value="1"/>
</dbReference>
<dbReference type="Proteomes" id="UP000286097">
    <property type="component" value="Unassembled WGS sequence"/>
</dbReference>
<sequence>MQIIHLLVLTPLSLLVGVPLGLWKERLYKHSMKRWLLAISPFVLVPLLSLRDGVILTGSYFIGRLLGASLVGVGLTGGIATGKSTVSKVFRTAGAVIIDADVVAREIVLPGRGAYQEIIRYFGTEVLNDDDATINRAKLGAIIFNDPTQRKKLNAATHKYILYEMFKQLVYQRLVCRKRLVVLDAPLLFETNVLEYFCFPIIVVTCTETKELSRLMKRDHMKVEDAHKRIKSQMKLHEKVSKADLLIQNDGTLDDLLLHTRETLQRAAAFEKRERLLRIYHESKEVFNLKEIEKLGSKAGVVLQTVKDVNQALVDDTLVDCDKIGSGNYFWSFPSKLSQSRKRKLNELEQRRQSLNEKLLRVKKSIEEQKALRLESEERVLKLRRLEEQKAKVQALRTKVQHLAENDPAMLEELERKSCVAKEGSDRWTDNVYTLKSWVVNKRGVEGREVDKWLGIKDDFDYVE</sequence>
<protein>
    <recommendedName>
        <fullName evidence="14">Mnd1 HTH domain-containing protein</fullName>
    </recommendedName>
</protein>
<feature type="transmembrane region" description="Helical" evidence="7">
    <location>
        <begin position="6"/>
        <end position="23"/>
    </location>
</feature>
<keyword evidence="7" id="KW-1133">Transmembrane helix</keyword>
<dbReference type="EMBL" id="QLLG01000452">
    <property type="protein sequence ID" value="RMX63090.1"/>
    <property type="molecule type" value="Genomic_DNA"/>
</dbReference>
<evidence type="ECO:0000256" key="2">
    <source>
        <dbReference type="ARBA" id="ARBA00022741"/>
    </source>
</evidence>
<feature type="domain" description="Leucine zipper with capping helix" evidence="9">
    <location>
        <begin position="411"/>
        <end position="463"/>
    </location>
</feature>
<keyword evidence="12" id="KW-1185">Reference proteome</keyword>
<evidence type="ECO:0000313" key="11">
    <source>
        <dbReference type="EMBL" id="RQM09500.1"/>
    </source>
</evidence>
<evidence type="ECO:0000313" key="12">
    <source>
        <dbReference type="Proteomes" id="UP000282087"/>
    </source>
</evidence>
<keyword evidence="4 6" id="KW-0175">Coiled coil</keyword>
<dbReference type="GO" id="GO:0015937">
    <property type="term" value="P:coenzyme A biosynthetic process"/>
    <property type="evidence" value="ECO:0007669"/>
    <property type="project" value="InterPro"/>
</dbReference>
<dbReference type="EMBL" id="QKXF01000694">
    <property type="protein sequence ID" value="RQM09500.1"/>
    <property type="molecule type" value="Genomic_DNA"/>
</dbReference>
<dbReference type="GO" id="GO:0005524">
    <property type="term" value="F:ATP binding"/>
    <property type="evidence" value="ECO:0007669"/>
    <property type="project" value="UniProtKB-KW"/>
</dbReference>